<dbReference type="FunFam" id="3.90.550.10:FF:000046">
    <property type="entry name" value="Mannose-1-phosphate guanylyltransferase (GDP)"/>
    <property type="match status" value="1"/>
</dbReference>
<dbReference type="Pfam" id="PF00483">
    <property type="entry name" value="NTP_transferase"/>
    <property type="match status" value="1"/>
</dbReference>
<name>A0A7D9H7W7_9GAMM</name>
<dbReference type="SUPFAM" id="SSF51182">
    <property type="entry name" value="RmlC-like cupins"/>
    <property type="match status" value="1"/>
</dbReference>
<dbReference type="FunFam" id="2.60.120.10:FF:000032">
    <property type="entry name" value="Mannose-1-phosphate guanylyltransferase/mannose-6-phosphate isomerase"/>
    <property type="match status" value="1"/>
</dbReference>
<proteinExistence type="inferred from homology"/>
<dbReference type="InterPro" id="IPR054566">
    <property type="entry name" value="ManC/GMP-like_b-helix"/>
</dbReference>
<evidence type="ECO:0000256" key="6">
    <source>
        <dbReference type="ARBA" id="ARBA00022741"/>
    </source>
</evidence>
<feature type="domain" description="MannoseP isomerase/GMP-like beta-helix" evidence="12">
    <location>
        <begin position="297"/>
        <end position="351"/>
    </location>
</feature>
<protein>
    <recommendedName>
        <fullName evidence="3">mannose-1-phosphate guanylyltransferase</fullName>
        <ecNumber evidence="3">2.7.7.13</ecNumber>
    </recommendedName>
</protein>
<dbReference type="InterPro" id="IPR051161">
    <property type="entry name" value="Mannose-6P_isomerase_type2"/>
</dbReference>
<dbReference type="GO" id="GO:0004475">
    <property type="term" value="F:mannose-1-phosphate guanylyltransferase (GTP) activity"/>
    <property type="evidence" value="ECO:0007669"/>
    <property type="project" value="UniProtKB-EC"/>
</dbReference>
<dbReference type="GO" id="GO:0005525">
    <property type="term" value="F:GTP binding"/>
    <property type="evidence" value="ECO:0007669"/>
    <property type="project" value="UniProtKB-KW"/>
</dbReference>
<comment type="catalytic activity">
    <reaction evidence="8">
        <text>alpha-D-mannose 1-phosphate + GTP + H(+) = GDP-alpha-D-mannose + diphosphate</text>
        <dbReference type="Rhea" id="RHEA:15229"/>
        <dbReference type="ChEBI" id="CHEBI:15378"/>
        <dbReference type="ChEBI" id="CHEBI:33019"/>
        <dbReference type="ChEBI" id="CHEBI:37565"/>
        <dbReference type="ChEBI" id="CHEBI:57527"/>
        <dbReference type="ChEBI" id="CHEBI:58409"/>
        <dbReference type="EC" id="2.7.7.13"/>
    </reaction>
</comment>
<dbReference type="NCBIfam" id="TIGR01479">
    <property type="entry name" value="GMP_PMI"/>
    <property type="match status" value="1"/>
</dbReference>
<dbReference type="InterPro" id="IPR006375">
    <property type="entry name" value="Man1P_GuaTrfase/Man6P_Isoase"/>
</dbReference>
<dbReference type="AlphaFoldDB" id="A0A7D9H7W7"/>
<dbReference type="GO" id="GO:0009298">
    <property type="term" value="P:GDP-mannose biosynthetic process"/>
    <property type="evidence" value="ECO:0007669"/>
    <property type="project" value="UniProtKB-UniPathway"/>
</dbReference>
<feature type="domain" description="Nucleotidyl transferase" evidence="10">
    <location>
        <begin position="6"/>
        <end position="289"/>
    </location>
</feature>
<evidence type="ECO:0000256" key="4">
    <source>
        <dbReference type="ARBA" id="ARBA00022679"/>
    </source>
</evidence>
<gene>
    <name evidence="13" type="primary">cpsB</name>
    <name evidence="13" type="ORF">JTBB02_V1_50008</name>
</gene>
<dbReference type="UniPathway" id="UPA00126">
    <property type="reaction ID" value="UER00930"/>
</dbReference>
<dbReference type="InterPro" id="IPR001538">
    <property type="entry name" value="Man6P_isomerase-2_C"/>
</dbReference>
<evidence type="ECO:0000259" key="12">
    <source>
        <dbReference type="Pfam" id="PF22640"/>
    </source>
</evidence>
<dbReference type="EMBL" id="LR633966">
    <property type="protein sequence ID" value="VUX54949.1"/>
    <property type="molecule type" value="Genomic_DNA"/>
</dbReference>
<evidence type="ECO:0000313" key="13">
    <source>
        <dbReference type="EMBL" id="VUX54949.1"/>
    </source>
</evidence>
<evidence type="ECO:0000256" key="9">
    <source>
        <dbReference type="RuleBase" id="RU004190"/>
    </source>
</evidence>
<evidence type="ECO:0000256" key="3">
    <source>
        <dbReference type="ARBA" id="ARBA00012387"/>
    </source>
</evidence>
<dbReference type="InterPro" id="IPR049577">
    <property type="entry name" value="GMPP_N"/>
</dbReference>
<dbReference type="Pfam" id="PF01050">
    <property type="entry name" value="MannoseP_isomer"/>
    <property type="match status" value="1"/>
</dbReference>
<evidence type="ECO:0000259" key="11">
    <source>
        <dbReference type="Pfam" id="PF01050"/>
    </source>
</evidence>
<evidence type="ECO:0000256" key="8">
    <source>
        <dbReference type="ARBA" id="ARBA00047343"/>
    </source>
</evidence>
<comment type="pathway">
    <text evidence="1">Nucleotide-sugar biosynthesis; GDP-alpha-D-mannose biosynthesis; GDP-alpha-D-mannose from alpha-D-mannose 1-phosphate (GTP route): step 1/1.</text>
</comment>
<evidence type="ECO:0000259" key="10">
    <source>
        <dbReference type="Pfam" id="PF00483"/>
    </source>
</evidence>
<dbReference type="EC" id="2.7.7.13" evidence="3"/>
<evidence type="ECO:0000256" key="1">
    <source>
        <dbReference type="ARBA" id="ARBA00004823"/>
    </source>
</evidence>
<sequence>MALIQPVILSGGAGTRLWPASRSMYPKQLQPLTSERTMLQETALRLKDKYGLTEQSIVVCNEAHRFLVAEQLREIGSPAKIVLEPEGRNTAPAVALAAILAMADRKKGEDAPVLLVMPADHIVKDVAAFSAAIDIGVASANHGILVTFGVVPTYPHTGYGYIESDARSLVAAPISAFIEKPDQGTAVSLLETNRFFWNSGIFLFRADSYLDELQEYAPEIVVACQKSVDGAVMDTEFIRPEGEAFKACPADSIDYALMEKTDKASMVPLDAGWSDIGSWAALHGISEQDSDGNVISGDVVTHDCRDSYINASSRLVTAVGLEGLIVVEDKDCVLVVKKDKAQDVKFLVDELKQQNRDEAKLHRQVYRPWGSYDSIDADDGFQVKRLIVNPGAVLSLQKHAQRAEHWTVVRGKARITLDDREFDLAVNESTYIPIGAVHRIANPYDDPVHIIEVQCGDYLGEDDIVRLEDNYGREGTNT</sequence>
<dbReference type="InterPro" id="IPR029044">
    <property type="entry name" value="Nucleotide-diphossugar_trans"/>
</dbReference>
<reference evidence="13" key="1">
    <citation type="submission" date="2019-07" db="EMBL/GenBank/DDBJ databases">
        <authorList>
            <person name="Weber M."/>
            <person name="Kostadinov I."/>
            <person name="Kostadinov D I."/>
        </authorList>
    </citation>
    <scope>NUCLEOTIDE SEQUENCE</scope>
    <source>
        <strain evidence="13">Gfbio:sag-sample-b02:053724c1-46a9-4a36-b237-ea2bf867836b</strain>
    </source>
</reference>
<evidence type="ECO:0000256" key="5">
    <source>
        <dbReference type="ARBA" id="ARBA00022695"/>
    </source>
</evidence>
<evidence type="ECO:0000256" key="2">
    <source>
        <dbReference type="ARBA" id="ARBA00006115"/>
    </source>
</evidence>
<dbReference type="Pfam" id="PF22640">
    <property type="entry name" value="ManC_GMP_beta-helix"/>
    <property type="match status" value="1"/>
</dbReference>
<dbReference type="CDD" id="cd02213">
    <property type="entry name" value="cupin_PMI_typeII_C"/>
    <property type="match status" value="1"/>
</dbReference>
<dbReference type="InterPro" id="IPR014710">
    <property type="entry name" value="RmlC-like_jellyroll"/>
</dbReference>
<dbReference type="PANTHER" id="PTHR46390:SF1">
    <property type="entry name" value="MANNOSE-1-PHOSPHATE GUANYLYLTRANSFERASE"/>
    <property type="match status" value="1"/>
</dbReference>
<feature type="domain" description="Mannose-6-phosphate isomerase type II C-terminal" evidence="11">
    <location>
        <begin position="354"/>
        <end position="469"/>
    </location>
</feature>
<dbReference type="CDD" id="cd02509">
    <property type="entry name" value="GDP-M1P_Guanylyltransferase"/>
    <property type="match status" value="1"/>
</dbReference>
<accession>A0A7D9H7W7</accession>
<organism evidence="13">
    <name type="scientific">uncultured Woeseiaceae bacterium</name>
    <dbReference type="NCBI Taxonomy" id="1983305"/>
    <lineage>
        <taxon>Bacteria</taxon>
        <taxon>Pseudomonadati</taxon>
        <taxon>Pseudomonadota</taxon>
        <taxon>Gammaproteobacteria</taxon>
        <taxon>Woeseiales</taxon>
        <taxon>Woeseiaceae</taxon>
        <taxon>environmental samples</taxon>
    </lineage>
</organism>
<dbReference type="Gene3D" id="2.60.120.10">
    <property type="entry name" value="Jelly Rolls"/>
    <property type="match status" value="1"/>
</dbReference>
<comment type="similarity">
    <text evidence="2 9">Belongs to the mannose-6-phosphate isomerase type 2 family.</text>
</comment>
<evidence type="ECO:0000256" key="7">
    <source>
        <dbReference type="ARBA" id="ARBA00023134"/>
    </source>
</evidence>
<keyword evidence="4 13" id="KW-0808">Transferase</keyword>
<dbReference type="InterPro" id="IPR005835">
    <property type="entry name" value="NTP_transferase_dom"/>
</dbReference>
<dbReference type="InterPro" id="IPR011051">
    <property type="entry name" value="RmlC_Cupin_sf"/>
</dbReference>
<dbReference type="GO" id="GO:0000271">
    <property type="term" value="P:polysaccharide biosynthetic process"/>
    <property type="evidence" value="ECO:0007669"/>
    <property type="project" value="InterPro"/>
</dbReference>
<dbReference type="SUPFAM" id="SSF53448">
    <property type="entry name" value="Nucleotide-diphospho-sugar transferases"/>
    <property type="match status" value="1"/>
</dbReference>
<keyword evidence="6" id="KW-0547">Nucleotide-binding</keyword>
<dbReference type="Gene3D" id="3.90.550.10">
    <property type="entry name" value="Spore Coat Polysaccharide Biosynthesis Protein SpsA, Chain A"/>
    <property type="match status" value="1"/>
</dbReference>
<keyword evidence="5 13" id="KW-0548">Nucleotidyltransferase</keyword>
<keyword evidence="7" id="KW-0342">GTP-binding</keyword>
<dbReference type="PANTHER" id="PTHR46390">
    <property type="entry name" value="MANNOSE-1-PHOSPHATE GUANYLYLTRANSFERASE"/>
    <property type="match status" value="1"/>
</dbReference>